<dbReference type="GeneID" id="303561824"/>
<evidence type="ECO:0008006" key="7">
    <source>
        <dbReference type="Google" id="ProtNLM"/>
    </source>
</evidence>
<evidence type="ECO:0000313" key="5">
    <source>
        <dbReference type="Proteomes" id="UP000280586"/>
    </source>
</evidence>
<gene>
    <name evidence="3" type="ORF">CP523_14140</name>
    <name evidence="4" type="ORF">NH397_06540</name>
</gene>
<evidence type="ECO:0000313" key="4">
    <source>
        <dbReference type="EMBL" id="USS02073.1"/>
    </source>
</evidence>
<dbReference type="RefSeq" id="WP_120140982.1">
    <property type="nucleotide sequence ID" value="NZ_CP023671.1"/>
</dbReference>
<evidence type="ECO:0000313" key="3">
    <source>
        <dbReference type="EMBL" id="AYE35477.1"/>
    </source>
</evidence>
<dbReference type="Gene3D" id="1.10.287.950">
    <property type="entry name" value="Methyl-accepting chemotaxis protein"/>
    <property type="match status" value="2"/>
</dbReference>
<reference evidence="4" key="2">
    <citation type="submission" date="2022-06" db="EMBL/GenBank/DDBJ databases">
        <authorList>
            <person name="Holder M.E."/>
            <person name="Ajami N.J."/>
            <person name="Petrosino J.F."/>
        </authorList>
    </citation>
    <scope>NUCLEOTIDE SEQUENCE</scope>
    <source>
        <strain evidence="4">RMA 8861</strain>
    </source>
</reference>
<dbReference type="AlphaFoldDB" id="A0A9N7PMR0"/>
<organism evidence="3 5">
    <name type="scientific">Clostridium septicum</name>
    <dbReference type="NCBI Taxonomy" id="1504"/>
    <lineage>
        <taxon>Bacteria</taxon>
        <taxon>Bacillati</taxon>
        <taxon>Bacillota</taxon>
        <taxon>Clostridia</taxon>
        <taxon>Eubacteriales</taxon>
        <taxon>Clostridiaceae</taxon>
        <taxon>Clostridium</taxon>
    </lineage>
</organism>
<evidence type="ECO:0000313" key="6">
    <source>
        <dbReference type="Proteomes" id="UP001055437"/>
    </source>
</evidence>
<dbReference type="SUPFAM" id="SSF58104">
    <property type="entry name" value="Methyl-accepting chemotaxis protein (MCP) signaling domain"/>
    <property type="match status" value="1"/>
</dbReference>
<dbReference type="Proteomes" id="UP001055437">
    <property type="component" value="Chromosome"/>
</dbReference>
<reference evidence="3 5" key="1">
    <citation type="submission" date="2017-09" db="EMBL/GenBank/DDBJ databases">
        <authorList>
            <person name="Thomas P."/>
            <person name="Seyboldt C."/>
        </authorList>
    </citation>
    <scope>NUCLEOTIDE SEQUENCE [LARGE SCALE GENOMIC DNA]</scope>
    <source>
        <strain evidence="3 5">DSM 7534</strain>
    </source>
</reference>
<dbReference type="EMBL" id="CP099799">
    <property type="protein sequence ID" value="USS02073.1"/>
    <property type="molecule type" value="Genomic_DNA"/>
</dbReference>
<feature type="coiled-coil region" evidence="1">
    <location>
        <begin position="425"/>
        <end position="452"/>
    </location>
</feature>
<evidence type="ECO:0000256" key="1">
    <source>
        <dbReference type="SAM" id="Coils"/>
    </source>
</evidence>
<feature type="signal peptide" evidence="2">
    <location>
        <begin position="1"/>
        <end position="29"/>
    </location>
</feature>
<feature type="chain" id="PRO_5040155039" description="YhgE/Pip domain-containing protein" evidence="2">
    <location>
        <begin position="30"/>
        <end position="568"/>
    </location>
</feature>
<name>A0A9N7PMR0_CLOSE</name>
<dbReference type="Proteomes" id="UP000280586">
    <property type="component" value="Chromosome"/>
</dbReference>
<proteinExistence type="predicted"/>
<dbReference type="KEGG" id="csep:CP523_14140"/>
<protein>
    <recommendedName>
        <fullName evidence="7">YhgE/Pip domain-containing protein</fullName>
    </recommendedName>
</protein>
<keyword evidence="6" id="KW-1185">Reference proteome</keyword>
<keyword evidence="2" id="KW-0732">Signal</keyword>
<keyword evidence="1" id="KW-0175">Coiled coil</keyword>
<evidence type="ECO:0000256" key="2">
    <source>
        <dbReference type="SAM" id="SignalP"/>
    </source>
</evidence>
<dbReference type="EMBL" id="CP023671">
    <property type="protein sequence ID" value="AYE35477.1"/>
    <property type="molecule type" value="Genomic_DNA"/>
</dbReference>
<sequence length="568" mass="62303">MRNRNKRIICVSALALTTSLVLNTTATFAGTKNEVVFVSMGSNGEAKNITVSNHIEVDGSKEIKDKSLLKDITNLKGEEKPEKNGDSLIWKTNGNDVYYQGTIKKDLPVDTSIKYYLNDKEIEANDLAGKSGKLKIKISQRNNISEVKDIKGENRRIYTPFYSLVALPLETDKIKNIKISDAGKIIGDGKREVIFAVLLPGMKENLKDIDNVDAYDSLEIEGDIDEFEMQSIYITTSSKLPDTKEIDGLNDLSNMTSDLDNLVDASKKLVSGSDKLADGVTTYSEKMKEYQGGINTFMSGVTTVMGSLEKASDGVNKLHDGTNSLSQNTEIFVSKGNQLIEGAQGQAEAISKINEALASITATLPESQQKQMLLGLQGKVTELSNGSNAYVQGITGYVEAAGKLQEGITMVNGGVNQLYEGFSGVKNGKEQLNEGKSKLEESTNKLVEASGELKKGANTLSDGMTKFNNEGIMKLYNTVNEKINEVKKIEDIEKEVTGMAKEYNNFSGNDSENISKVSFVCKTEEIKKINDKKEEKKLEIRAKDNKENISIKPLKQSLAEVVLSIFHK</sequence>
<accession>A0A9N7PMR0</accession>